<dbReference type="GO" id="GO:0008168">
    <property type="term" value="F:methyltransferase activity"/>
    <property type="evidence" value="ECO:0007669"/>
    <property type="project" value="UniProtKB-KW"/>
</dbReference>
<comment type="caution">
    <text evidence="3">The sequence shown here is derived from an EMBL/GenBank/DDBJ whole genome shotgun (WGS) entry which is preliminary data.</text>
</comment>
<organism evidence="3 4">
    <name type="scientific">Quadrisphaera setariae</name>
    <dbReference type="NCBI Taxonomy" id="2593304"/>
    <lineage>
        <taxon>Bacteria</taxon>
        <taxon>Bacillati</taxon>
        <taxon>Actinomycetota</taxon>
        <taxon>Actinomycetes</taxon>
        <taxon>Kineosporiales</taxon>
        <taxon>Kineosporiaceae</taxon>
        <taxon>Quadrisphaera</taxon>
    </lineage>
</organism>
<evidence type="ECO:0000313" key="4">
    <source>
        <dbReference type="Proteomes" id="UP000321234"/>
    </source>
</evidence>
<dbReference type="EMBL" id="VKAC01000008">
    <property type="protein sequence ID" value="TXR55546.1"/>
    <property type="molecule type" value="Genomic_DNA"/>
</dbReference>
<dbReference type="Pfam" id="PF13847">
    <property type="entry name" value="Methyltransf_31"/>
    <property type="match status" value="1"/>
</dbReference>
<dbReference type="GO" id="GO:0032259">
    <property type="term" value="P:methylation"/>
    <property type="evidence" value="ECO:0007669"/>
    <property type="project" value="UniProtKB-KW"/>
</dbReference>
<gene>
    <name evidence="3" type="ORF">FMM08_14720</name>
</gene>
<dbReference type="InterPro" id="IPR029063">
    <property type="entry name" value="SAM-dependent_MTases_sf"/>
</dbReference>
<keyword evidence="4" id="KW-1185">Reference proteome</keyword>
<dbReference type="Proteomes" id="UP000321234">
    <property type="component" value="Unassembled WGS sequence"/>
</dbReference>
<name>A0A5C8ZF50_9ACTN</name>
<accession>A0A5C8ZF50</accession>
<protein>
    <submittedName>
        <fullName evidence="3">Class I SAM-dependent methyltransferase</fullName>
    </submittedName>
</protein>
<dbReference type="InterPro" id="IPR025714">
    <property type="entry name" value="Methyltranfer_dom"/>
</dbReference>
<evidence type="ECO:0000256" key="1">
    <source>
        <dbReference type="SAM" id="MobiDB-lite"/>
    </source>
</evidence>
<dbReference type="AlphaFoldDB" id="A0A5C8ZF50"/>
<dbReference type="CDD" id="cd02440">
    <property type="entry name" value="AdoMet_MTases"/>
    <property type="match status" value="1"/>
</dbReference>
<feature type="compositionally biased region" description="Low complexity" evidence="1">
    <location>
        <begin position="9"/>
        <end position="22"/>
    </location>
</feature>
<sequence length="250" mass="27612">MPSSDHPAARPATSAGSSPAPAEQRRYNASYDEQPEAYESLRAEGHMTRRRVEYFEDVLRRVPGTVLEVGSGTGTLLRRLAGNHPDRRFTGVEPLPNYVDFANGRSKDLGLENVVFEVGTGEALPASVADSSVDLLISVDALHHVDDLDAVIAEASRAAAPGARWRAMEPNRLHPYVYLWHTVTAGERTFDAGDFVRRARAAGWRLVGKDRLYIFPSTVQQVPPWAERLERRLEKVPFLSGGLALDLVKD</sequence>
<feature type="domain" description="Methyltransferase" evidence="2">
    <location>
        <begin position="65"/>
        <end position="171"/>
    </location>
</feature>
<dbReference type="InterPro" id="IPR052356">
    <property type="entry name" value="Thiol_S-MT"/>
</dbReference>
<reference evidence="3 4" key="1">
    <citation type="submission" date="2019-07" db="EMBL/GenBank/DDBJ databases">
        <title>Quadrisphaera sp. strain DD2A genome sequencing and assembly.</title>
        <authorList>
            <person name="Kim I."/>
        </authorList>
    </citation>
    <scope>NUCLEOTIDE SEQUENCE [LARGE SCALE GENOMIC DNA]</scope>
    <source>
        <strain evidence="3 4">DD2A</strain>
    </source>
</reference>
<dbReference type="Gene3D" id="3.40.50.150">
    <property type="entry name" value="Vaccinia Virus protein VP39"/>
    <property type="match status" value="1"/>
</dbReference>
<feature type="region of interest" description="Disordered" evidence="1">
    <location>
        <begin position="1"/>
        <end position="33"/>
    </location>
</feature>
<dbReference type="RefSeq" id="WP_147927122.1">
    <property type="nucleotide sequence ID" value="NZ_VKAC01000008.1"/>
</dbReference>
<dbReference type="PANTHER" id="PTHR45036">
    <property type="entry name" value="METHYLTRANSFERASE LIKE 7B"/>
    <property type="match status" value="1"/>
</dbReference>
<proteinExistence type="predicted"/>
<keyword evidence="3" id="KW-0808">Transferase</keyword>
<evidence type="ECO:0000313" key="3">
    <source>
        <dbReference type="EMBL" id="TXR55546.1"/>
    </source>
</evidence>
<keyword evidence="3" id="KW-0489">Methyltransferase</keyword>
<dbReference type="OrthoDB" id="3382693at2"/>
<evidence type="ECO:0000259" key="2">
    <source>
        <dbReference type="Pfam" id="PF13847"/>
    </source>
</evidence>
<dbReference type="PANTHER" id="PTHR45036:SF1">
    <property type="entry name" value="METHYLTRANSFERASE LIKE 7A"/>
    <property type="match status" value="1"/>
</dbReference>
<dbReference type="SUPFAM" id="SSF53335">
    <property type="entry name" value="S-adenosyl-L-methionine-dependent methyltransferases"/>
    <property type="match status" value="1"/>
</dbReference>